<evidence type="ECO:0008006" key="4">
    <source>
        <dbReference type="Google" id="ProtNLM"/>
    </source>
</evidence>
<dbReference type="RefSeq" id="WP_210005039.1">
    <property type="nucleotide sequence ID" value="NZ_BSEO01000001.1"/>
</dbReference>
<evidence type="ECO:0000313" key="2">
    <source>
        <dbReference type="EMBL" id="GLJ78876.1"/>
    </source>
</evidence>
<sequence length="73" mass="8133">MPASDGEFWYNLVTRQVERGKQSPGADRAGPFATADEAARAPEIMAQRAQAWREDEARDDDWGTPPSEGARRQ</sequence>
<dbReference type="EMBL" id="BSEO01000001">
    <property type="protein sequence ID" value="GLJ78876.1"/>
    <property type="molecule type" value="Genomic_DNA"/>
</dbReference>
<protein>
    <recommendedName>
        <fullName evidence="4">Methionine aminopeptidase</fullName>
    </recommendedName>
</protein>
<feature type="region of interest" description="Disordered" evidence="1">
    <location>
        <begin position="19"/>
        <end position="73"/>
    </location>
</feature>
<comment type="caution">
    <text evidence="2">The sequence shown here is derived from an EMBL/GenBank/DDBJ whole genome shotgun (WGS) entry which is preliminary data.</text>
</comment>
<name>A0A9W6HE76_9MICO</name>
<reference evidence="2" key="1">
    <citation type="journal article" date="2014" name="Int. J. Syst. Evol. Microbiol.">
        <title>Complete genome sequence of Corynebacterium casei LMG S-19264T (=DSM 44701T), isolated from a smear-ripened cheese.</title>
        <authorList>
            <consortium name="US DOE Joint Genome Institute (JGI-PGF)"/>
            <person name="Walter F."/>
            <person name="Albersmeier A."/>
            <person name="Kalinowski J."/>
            <person name="Ruckert C."/>
        </authorList>
    </citation>
    <scope>NUCLEOTIDE SEQUENCE</scope>
    <source>
        <strain evidence="2">VKM Ac-1447</strain>
    </source>
</reference>
<evidence type="ECO:0000313" key="3">
    <source>
        <dbReference type="Proteomes" id="UP001142317"/>
    </source>
</evidence>
<gene>
    <name evidence="2" type="ORF">GCM10017586_05580</name>
</gene>
<proteinExistence type="predicted"/>
<evidence type="ECO:0000256" key="1">
    <source>
        <dbReference type="SAM" id="MobiDB-lite"/>
    </source>
</evidence>
<accession>A0A9W6HE76</accession>
<organism evidence="2 3">
    <name type="scientific">Microbacterium imperiale</name>
    <dbReference type="NCBI Taxonomy" id="33884"/>
    <lineage>
        <taxon>Bacteria</taxon>
        <taxon>Bacillati</taxon>
        <taxon>Actinomycetota</taxon>
        <taxon>Actinomycetes</taxon>
        <taxon>Micrococcales</taxon>
        <taxon>Microbacteriaceae</taxon>
        <taxon>Microbacterium</taxon>
    </lineage>
</organism>
<reference evidence="2" key="2">
    <citation type="submission" date="2023-01" db="EMBL/GenBank/DDBJ databases">
        <authorList>
            <person name="Sun Q."/>
            <person name="Evtushenko L."/>
        </authorList>
    </citation>
    <scope>NUCLEOTIDE SEQUENCE</scope>
    <source>
        <strain evidence="2">VKM Ac-1447</strain>
    </source>
</reference>
<dbReference type="Proteomes" id="UP001142317">
    <property type="component" value="Unassembled WGS sequence"/>
</dbReference>
<keyword evidence="3" id="KW-1185">Reference proteome</keyword>
<dbReference type="AlphaFoldDB" id="A0A9W6HE76"/>